<dbReference type="GO" id="GO:0043130">
    <property type="term" value="F:ubiquitin binding"/>
    <property type="evidence" value="ECO:0007669"/>
    <property type="project" value="TreeGrafter"/>
</dbReference>
<dbReference type="Pfam" id="PF00240">
    <property type="entry name" value="ubiquitin"/>
    <property type="match status" value="2"/>
</dbReference>
<dbReference type="GO" id="GO:0005829">
    <property type="term" value="C:cytosol"/>
    <property type="evidence" value="ECO:0007669"/>
    <property type="project" value="TreeGrafter"/>
</dbReference>
<feature type="domain" description="Ubiquitin-like" evidence="1">
    <location>
        <begin position="92"/>
        <end position="153"/>
    </location>
</feature>
<comment type="caution">
    <text evidence="2">The sequence shown here is derived from an EMBL/GenBank/DDBJ whole genome shotgun (WGS) entry which is preliminary data.</text>
</comment>
<dbReference type="PROSITE" id="PS50053">
    <property type="entry name" value="UBIQUITIN_2"/>
    <property type="match status" value="3"/>
</dbReference>
<organism evidence="2 3">
    <name type="scientific">Cuscuta epithymum</name>
    <dbReference type="NCBI Taxonomy" id="186058"/>
    <lineage>
        <taxon>Eukaryota</taxon>
        <taxon>Viridiplantae</taxon>
        <taxon>Streptophyta</taxon>
        <taxon>Embryophyta</taxon>
        <taxon>Tracheophyta</taxon>
        <taxon>Spermatophyta</taxon>
        <taxon>Magnoliopsida</taxon>
        <taxon>eudicotyledons</taxon>
        <taxon>Gunneridae</taxon>
        <taxon>Pentapetalae</taxon>
        <taxon>asterids</taxon>
        <taxon>lamiids</taxon>
        <taxon>Solanales</taxon>
        <taxon>Convolvulaceae</taxon>
        <taxon>Cuscuteae</taxon>
        <taxon>Cuscuta</taxon>
        <taxon>Cuscuta subgen. Cuscuta</taxon>
    </lineage>
</organism>
<evidence type="ECO:0000259" key="1">
    <source>
        <dbReference type="PROSITE" id="PS50053"/>
    </source>
</evidence>
<protein>
    <recommendedName>
        <fullName evidence="1">Ubiquitin-like domain-containing protein</fullName>
    </recommendedName>
</protein>
<dbReference type="EMBL" id="CAMAPF010000991">
    <property type="protein sequence ID" value="CAH9135753.1"/>
    <property type="molecule type" value="Genomic_DNA"/>
</dbReference>
<dbReference type="GO" id="GO:0070628">
    <property type="term" value="F:proteasome binding"/>
    <property type="evidence" value="ECO:0007669"/>
    <property type="project" value="TreeGrafter"/>
</dbReference>
<evidence type="ECO:0000313" key="2">
    <source>
        <dbReference type="EMBL" id="CAH9135753.1"/>
    </source>
</evidence>
<evidence type="ECO:0000313" key="3">
    <source>
        <dbReference type="Proteomes" id="UP001152523"/>
    </source>
</evidence>
<reference evidence="2" key="1">
    <citation type="submission" date="2022-07" db="EMBL/GenBank/DDBJ databases">
        <authorList>
            <person name="Macas J."/>
            <person name="Novak P."/>
            <person name="Neumann P."/>
        </authorList>
    </citation>
    <scope>NUCLEOTIDE SEQUENCE</scope>
</reference>
<dbReference type="PANTHER" id="PTHR10621:SF39">
    <property type="entry name" value="UBIQUITIN-LIKE SUPERFAMILY PROTEIN"/>
    <property type="match status" value="1"/>
</dbReference>
<feature type="domain" description="Ubiquitin-like" evidence="1">
    <location>
        <begin position="182"/>
        <end position="254"/>
    </location>
</feature>
<dbReference type="SMART" id="SM00213">
    <property type="entry name" value="UBQ"/>
    <property type="match status" value="3"/>
</dbReference>
<dbReference type="CDD" id="cd17039">
    <property type="entry name" value="Ubl_ubiquitin_like"/>
    <property type="match status" value="2"/>
</dbReference>
<dbReference type="SUPFAM" id="SSF54236">
    <property type="entry name" value="Ubiquitin-like"/>
    <property type="match status" value="3"/>
</dbReference>
<dbReference type="GO" id="GO:0043161">
    <property type="term" value="P:proteasome-mediated ubiquitin-dependent protein catabolic process"/>
    <property type="evidence" value="ECO:0007669"/>
    <property type="project" value="TreeGrafter"/>
</dbReference>
<dbReference type="PANTHER" id="PTHR10621">
    <property type="entry name" value="UV EXCISION REPAIR PROTEIN RAD23"/>
    <property type="match status" value="1"/>
</dbReference>
<accession>A0AAV0FK05</accession>
<proteinExistence type="predicted"/>
<name>A0AAV0FK05_9ASTE</name>
<keyword evidence="3" id="KW-1185">Reference proteome</keyword>
<gene>
    <name evidence="2" type="ORF">CEPIT_LOCUS34760</name>
</gene>
<dbReference type="InterPro" id="IPR029071">
    <property type="entry name" value="Ubiquitin-like_domsf"/>
</dbReference>
<dbReference type="AlphaFoldDB" id="A0AAV0FK05"/>
<sequence length="264" mass="29368">MKVSIVMDGGYEHGMEVGLQEPILQMKEIIQNHLGIPMASQTLSVLGWELMDGLDLEDYPFISHGTKIDLTISQTPESQPAVDPHQLHSTKINITIKFAARKLHIEADPVNDTVKTLKEKIHIIDGTPIKRMALFFSGKELEEEDRSLGECGVVCPFSEVVVGVKAVSLRSMSTGPPPSRKISFAVKTSSALLNGATIPVEMSDLSTIKELTQTLITGETLPEDEYIFIHKQRIMREHCSLRWHGVESGECLYVFKGTVSREER</sequence>
<feature type="domain" description="Ubiquitin-like" evidence="1">
    <location>
        <begin position="1"/>
        <end position="59"/>
    </location>
</feature>
<dbReference type="GO" id="GO:0031593">
    <property type="term" value="F:polyubiquitin modification-dependent protein binding"/>
    <property type="evidence" value="ECO:0007669"/>
    <property type="project" value="TreeGrafter"/>
</dbReference>
<dbReference type="Gene3D" id="3.10.20.90">
    <property type="entry name" value="Phosphatidylinositol 3-kinase Catalytic Subunit, Chain A, domain 1"/>
    <property type="match status" value="3"/>
</dbReference>
<dbReference type="GO" id="GO:0005654">
    <property type="term" value="C:nucleoplasm"/>
    <property type="evidence" value="ECO:0007669"/>
    <property type="project" value="TreeGrafter"/>
</dbReference>
<dbReference type="Proteomes" id="UP001152523">
    <property type="component" value="Unassembled WGS sequence"/>
</dbReference>
<dbReference type="InterPro" id="IPR000626">
    <property type="entry name" value="Ubiquitin-like_dom"/>
</dbReference>